<organism evidence="1">
    <name type="scientific">marine sediment metagenome</name>
    <dbReference type="NCBI Taxonomy" id="412755"/>
    <lineage>
        <taxon>unclassified sequences</taxon>
        <taxon>metagenomes</taxon>
        <taxon>ecological metagenomes</taxon>
    </lineage>
</organism>
<reference evidence="1" key="1">
    <citation type="journal article" date="2015" name="Nature">
        <title>Complex archaea that bridge the gap between prokaryotes and eukaryotes.</title>
        <authorList>
            <person name="Spang A."/>
            <person name="Saw J.H."/>
            <person name="Jorgensen S.L."/>
            <person name="Zaremba-Niedzwiedzka K."/>
            <person name="Martijn J."/>
            <person name="Lind A.E."/>
            <person name="van Eijk R."/>
            <person name="Schleper C."/>
            <person name="Guy L."/>
            <person name="Ettema T.J."/>
        </authorList>
    </citation>
    <scope>NUCLEOTIDE SEQUENCE</scope>
</reference>
<dbReference type="AlphaFoldDB" id="A0A0F9CSA2"/>
<sequence>MSCRTACFNKGEKVEGRFGDDYLAVEKAAGVYGTVYSAVSGIVYSGVRGVLLFLYGSTVYDCWGRGRVCTG</sequence>
<evidence type="ECO:0000313" key="1">
    <source>
        <dbReference type="EMBL" id="KKL52308.1"/>
    </source>
</evidence>
<protein>
    <submittedName>
        <fullName evidence="1">Uncharacterized protein</fullName>
    </submittedName>
</protein>
<comment type="caution">
    <text evidence="1">The sequence shown here is derived from an EMBL/GenBank/DDBJ whole genome shotgun (WGS) entry which is preliminary data.</text>
</comment>
<dbReference type="EMBL" id="LAZR01031941">
    <property type="protein sequence ID" value="KKL52308.1"/>
    <property type="molecule type" value="Genomic_DNA"/>
</dbReference>
<gene>
    <name evidence="1" type="ORF">LCGC14_2286770</name>
</gene>
<accession>A0A0F9CSA2</accession>
<name>A0A0F9CSA2_9ZZZZ</name>
<proteinExistence type="predicted"/>